<gene>
    <name evidence="1" type="ORF">ASIM_LOCUS3326</name>
</gene>
<dbReference type="Proteomes" id="UP000267096">
    <property type="component" value="Unassembled WGS sequence"/>
</dbReference>
<protein>
    <submittedName>
        <fullName evidence="3">DUF3995 domain-containing protein</fullName>
    </submittedName>
</protein>
<sequence length="30" mass="3312">MIAGKHRIGRLSGTYLGNPLWPAAFWLATL</sequence>
<reference evidence="1 2" key="2">
    <citation type="submission" date="2018-11" db="EMBL/GenBank/DDBJ databases">
        <authorList>
            <consortium name="Pathogen Informatics"/>
        </authorList>
    </citation>
    <scope>NUCLEOTIDE SEQUENCE [LARGE SCALE GENOMIC DNA]</scope>
</reference>
<evidence type="ECO:0000313" key="3">
    <source>
        <dbReference type="WBParaSite" id="ASIM_0000348901-mRNA-1"/>
    </source>
</evidence>
<evidence type="ECO:0000313" key="2">
    <source>
        <dbReference type="Proteomes" id="UP000267096"/>
    </source>
</evidence>
<evidence type="ECO:0000313" key="1">
    <source>
        <dbReference type="EMBL" id="VDK21551.1"/>
    </source>
</evidence>
<name>A0A0M3J7E3_ANISI</name>
<dbReference type="AlphaFoldDB" id="A0A0M3J7E3"/>
<accession>A0A0M3J7E3</accession>
<reference evidence="3" key="1">
    <citation type="submission" date="2017-02" db="UniProtKB">
        <authorList>
            <consortium name="WormBaseParasite"/>
        </authorList>
    </citation>
    <scope>IDENTIFICATION</scope>
</reference>
<dbReference type="WBParaSite" id="ASIM_0000348901-mRNA-1">
    <property type="protein sequence ID" value="ASIM_0000348901-mRNA-1"/>
    <property type="gene ID" value="ASIM_0000348901"/>
</dbReference>
<keyword evidence="2" id="KW-1185">Reference proteome</keyword>
<proteinExistence type="predicted"/>
<organism evidence="3">
    <name type="scientific">Anisakis simplex</name>
    <name type="common">Herring worm</name>
    <dbReference type="NCBI Taxonomy" id="6269"/>
    <lineage>
        <taxon>Eukaryota</taxon>
        <taxon>Metazoa</taxon>
        <taxon>Ecdysozoa</taxon>
        <taxon>Nematoda</taxon>
        <taxon>Chromadorea</taxon>
        <taxon>Rhabditida</taxon>
        <taxon>Spirurina</taxon>
        <taxon>Ascaridomorpha</taxon>
        <taxon>Ascaridoidea</taxon>
        <taxon>Anisakidae</taxon>
        <taxon>Anisakis</taxon>
        <taxon>Anisakis simplex complex</taxon>
    </lineage>
</organism>
<dbReference type="EMBL" id="UYRR01005073">
    <property type="protein sequence ID" value="VDK21551.1"/>
    <property type="molecule type" value="Genomic_DNA"/>
</dbReference>